<dbReference type="KEGG" id="dvi:6636487"/>
<gene>
    <name evidence="3" type="primary">Dvir\GJ15016</name>
    <name evidence="3" type="ORF">Dvir_GJ15016</name>
</gene>
<reference evidence="3 4" key="1">
    <citation type="journal article" date="2007" name="Nature">
        <title>Evolution of genes and genomes on the Drosophila phylogeny.</title>
        <authorList>
            <consortium name="Drosophila 12 Genomes Consortium"/>
            <person name="Clark A.G."/>
            <person name="Eisen M.B."/>
            <person name="Smith D.R."/>
            <person name="Bergman C.M."/>
            <person name="Oliver B."/>
            <person name="Markow T.A."/>
            <person name="Kaufman T.C."/>
            <person name="Kellis M."/>
            <person name="Gelbart W."/>
            <person name="Iyer V.N."/>
            <person name="Pollard D.A."/>
            <person name="Sackton T.B."/>
            <person name="Larracuente A.M."/>
            <person name="Singh N.D."/>
            <person name="Abad J.P."/>
            <person name="Abt D.N."/>
            <person name="Adryan B."/>
            <person name="Aguade M."/>
            <person name="Akashi H."/>
            <person name="Anderson W.W."/>
            <person name="Aquadro C.F."/>
            <person name="Ardell D.H."/>
            <person name="Arguello R."/>
            <person name="Artieri C.G."/>
            <person name="Barbash D.A."/>
            <person name="Barker D."/>
            <person name="Barsanti P."/>
            <person name="Batterham P."/>
            <person name="Batzoglou S."/>
            <person name="Begun D."/>
            <person name="Bhutkar A."/>
            <person name="Blanco E."/>
            <person name="Bosak S.A."/>
            <person name="Bradley R.K."/>
            <person name="Brand A.D."/>
            <person name="Brent M.R."/>
            <person name="Brooks A.N."/>
            <person name="Brown R.H."/>
            <person name="Butlin R.K."/>
            <person name="Caggese C."/>
            <person name="Calvi B.R."/>
            <person name="Bernardo de Carvalho A."/>
            <person name="Caspi A."/>
            <person name="Castrezana S."/>
            <person name="Celniker S.E."/>
            <person name="Chang J.L."/>
            <person name="Chapple C."/>
            <person name="Chatterji S."/>
            <person name="Chinwalla A."/>
            <person name="Civetta A."/>
            <person name="Clifton S.W."/>
            <person name="Comeron J.M."/>
            <person name="Costello J.C."/>
            <person name="Coyne J.A."/>
            <person name="Daub J."/>
            <person name="David R.G."/>
            <person name="Delcher A.L."/>
            <person name="Delehaunty K."/>
            <person name="Do C.B."/>
            <person name="Ebling H."/>
            <person name="Edwards K."/>
            <person name="Eickbush T."/>
            <person name="Evans J.D."/>
            <person name="Filipski A."/>
            <person name="Findeiss S."/>
            <person name="Freyhult E."/>
            <person name="Fulton L."/>
            <person name="Fulton R."/>
            <person name="Garcia A.C."/>
            <person name="Gardiner A."/>
            <person name="Garfield D.A."/>
            <person name="Garvin B.E."/>
            <person name="Gibson G."/>
            <person name="Gilbert D."/>
            <person name="Gnerre S."/>
            <person name="Godfrey J."/>
            <person name="Good R."/>
            <person name="Gotea V."/>
            <person name="Gravely B."/>
            <person name="Greenberg A.J."/>
            <person name="Griffiths-Jones S."/>
            <person name="Gross S."/>
            <person name="Guigo R."/>
            <person name="Gustafson E.A."/>
            <person name="Haerty W."/>
            <person name="Hahn M.W."/>
            <person name="Halligan D.L."/>
            <person name="Halpern A.L."/>
            <person name="Halter G.M."/>
            <person name="Han M.V."/>
            <person name="Heger A."/>
            <person name="Hillier L."/>
            <person name="Hinrichs A.S."/>
            <person name="Holmes I."/>
            <person name="Hoskins R.A."/>
            <person name="Hubisz M.J."/>
            <person name="Hultmark D."/>
            <person name="Huntley M.A."/>
            <person name="Jaffe D.B."/>
            <person name="Jagadeeshan S."/>
            <person name="Jeck W.R."/>
            <person name="Johnson J."/>
            <person name="Jones C.D."/>
            <person name="Jordan W.C."/>
            <person name="Karpen G.H."/>
            <person name="Kataoka E."/>
            <person name="Keightley P.D."/>
            <person name="Kheradpour P."/>
            <person name="Kirkness E.F."/>
            <person name="Koerich L.B."/>
            <person name="Kristiansen K."/>
            <person name="Kudrna D."/>
            <person name="Kulathinal R.J."/>
            <person name="Kumar S."/>
            <person name="Kwok R."/>
            <person name="Lander E."/>
            <person name="Langley C.H."/>
            <person name="Lapoint R."/>
            <person name="Lazzaro B.P."/>
            <person name="Lee S.J."/>
            <person name="Levesque L."/>
            <person name="Li R."/>
            <person name="Lin C.F."/>
            <person name="Lin M.F."/>
            <person name="Lindblad-Toh K."/>
            <person name="Llopart A."/>
            <person name="Long M."/>
            <person name="Low L."/>
            <person name="Lozovsky E."/>
            <person name="Lu J."/>
            <person name="Luo M."/>
            <person name="Machado C.A."/>
            <person name="Makalowski W."/>
            <person name="Marzo M."/>
            <person name="Matsuda M."/>
            <person name="Matzkin L."/>
            <person name="McAllister B."/>
            <person name="McBride C.S."/>
            <person name="McKernan B."/>
            <person name="McKernan K."/>
            <person name="Mendez-Lago M."/>
            <person name="Minx P."/>
            <person name="Mollenhauer M.U."/>
            <person name="Montooth K."/>
            <person name="Mount S.M."/>
            <person name="Mu X."/>
            <person name="Myers E."/>
            <person name="Negre B."/>
            <person name="Newfeld S."/>
            <person name="Nielsen R."/>
            <person name="Noor M.A."/>
            <person name="O'Grady P."/>
            <person name="Pachter L."/>
            <person name="Papaceit M."/>
            <person name="Parisi M.J."/>
            <person name="Parisi M."/>
            <person name="Parts L."/>
            <person name="Pedersen J.S."/>
            <person name="Pesole G."/>
            <person name="Phillippy A.M."/>
            <person name="Ponting C.P."/>
            <person name="Pop M."/>
            <person name="Porcelli D."/>
            <person name="Powell J.R."/>
            <person name="Prohaska S."/>
            <person name="Pruitt K."/>
            <person name="Puig M."/>
            <person name="Quesneville H."/>
            <person name="Ram K.R."/>
            <person name="Rand D."/>
            <person name="Rasmussen M.D."/>
            <person name="Reed L.K."/>
            <person name="Reenan R."/>
            <person name="Reily A."/>
            <person name="Remington K.A."/>
            <person name="Rieger T.T."/>
            <person name="Ritchie M.G."/>
            <person name="Robin C."/>
            <person name="Rogers Y.H."/>
            <person name="Rohde C."/>
            <person name="Rozas J."/>
            <person name="Rubenfield M.J."/>
            <person name="Ruiz A."/>
            <person name="Russo S."/>
            <person name="Salzberg S.L."/>
            <person name="Sanchez-Gracia A."/>
            <person name="Saranga D.J."/>
            <person name="Sato H."/>
            <person name="Schaeffer S.W."/>
            <person name="Schatz M.C."/>
            <person name="Schlenke T."/>
            <person name="Schwartz R."/>
            <person name="Segarra C."/>
            <person name="Singh R.S."/>
            <person name="Sirot L."/>
            <person name="Sirota M."/>
            <person name="Sisneros N.B."/>
            <person name="Smith C.D."/>
            <person name="Smith T.F."/>
            <person name="Spieth J."/>
            <person name="Stage D.E."/>
            <person name="Stark A."/>
            <person name="Stephan W."/>
            <person name="Strausberg R.L."/>
            <person name="Strempel S."/>
            <person name="Sturgill D."/>
            <person name="Sutton G."/>
            <person name="Sutton G.G."/>
            <person name="Tao W."/>
            <person name="Teichmann S."/>
            <person name="Tobari Y.N."/>
            <person name="Tomimura Y."/>
            <person name="Tsolas J.M."/>
            <person name="Valente V.L."/>
            <person name="Venter E."/>
            <person name="Venter J.C."/>
            <person name="Vicario S."/>
            <person name="Vieira F.G."/>
            <person name="Vilella A.J."/>
            <person name="Villasante A."/>
            <person name="Walenz B."/>
            <person name="Wang J."/>
            <person name="Wasserman M."/>
            <person name="Watts T."/>
            <person name="Wilson D."/>
            <person name="Wilson R.K."/>
            <person name="Wing R.A."/>
            <person name="Wolfner M.F."/>
            <person name="Wong A."/>
            <person name="Wong G.K."/>
            <person name="Wu C.I."/>
            <person name="Wu G."/>
            <person name="Yamamoto D."/>
            <person name="Yang H.P."/>
            <person name="Yang S.P."/>
            <person name="Yorke J.A."/>
            <person name="Yoshida K."/>
            <person name="Zdobnov E."/>
            <person name="Zhang P."/>
            <person name="Zhang Y."/>
            <person name="Zimin A.V."/>
            <person name="Baldwin J."/>
            <person name="Abdouelleil A."/>
            <person name="Abdulkadir J."/>
            <person name="Abebe A."/>
            <person name="Abera B."/>
            <person name="Abreu J."/>
            <person name="Acer S.C."/>
            <person name="Aftuck L."/>
            <person name="Alexander A."/>
            <person name="An P."/>
            <person name="Anderson E."/>
            <person name="Anderson S."/>
            <person name="Arachi H."/>
            <person name="Azer M."/>
            <person name="Bachantsang P."/>
            <person name="Barry A."/>
            <person name="Bayul T."/>
            <person name="Berlin A."/>
            <person name="Bessette D."/>
            <person name="Bloom T."/>
            <person name="Blye J."/>
            <person name="Boguslavskiy L."/>
            <person name="Bonnet C."/>
            <person name="Boukhgalter B."/>
            <person name="Bourzgui I."/>
            <person name="Brown A."/>
            <person name="Cahill P."/>
            <person name="Channer S."/>
            <person name="Cheshatsang Y."/>
            <person name="Chuda L."/>
            <person name="Citroen M."/>
            <person name="Collymore A."/>
            <person name="Cooke P."/>
            <person name="Costello M."/>
            <person name="D'Aco K."/>
            <person name="Daza R."/>
            <person name="De Haan G."/>
            <person name="DeGray S."/>
            <person name="DeMaso C."/>
            <person name="Dhargay N."/>
            <person name="Dooley K."/>
            <person name="Dooley E."/>
            <person name="Doricent M."/>
            <person name="Dorje P."/>
            <person name="Dorjee K."/>
            <person name="Dupes A."/>
            <person name="Elong R."/>
            <person name="Falk J."/>
            <person name="Farina A."/>
            <person name="Faro S."/>
            <person name="Ferguson D."/>
            <person name="Fisher S."/>
            <person name="Foley C.D."/>
            <person name="Franke A."/>
            <person name="Friedrich D."/>
            <person name="Gadbois L."/>
            <person name="Gearin G."/>
            <person name="Gearin C.R."/>
            <person name="Giannoukos G."/>
            <person name="Goode T."/>
            <person name="Graham J."/>
            <person name="Grandbois E."/>
            <person name="Grewal S."/>
            <person name="Gyaltsen K."/>
            <person name="Hafez N."/>
            <person name="Hagos B."/>
            <person name="Hall J."/>
            <person name="Henson C."/>
            <person name="Hollinger A."/>
            <person name="Honan T."/>
            <person name="Huard M.D."/>
            <person name="Hughes L."/>
            <person name="Hurhula B."/>
            <person name="Husby M.E."/>
            <person name="Kamat A."/>
            <person name="Kanga B."/>
            <person name="Kashin S."/>
            <person name="Khazanovich D."/>
            <person name="Kisner P."/>
            <person name="Lance K."/>
            <person name="Lara M."/>
            <person name="Lee W."/>
            <person name="Lennon N."/>
            <person name="Letendre F."/>
            <person name="LeVine R."/>
            <person name="Lipovsky A."/>
            <person name="Liu X."/>
            <person name="Liu J."/>
            <person name="Liu S."/>
            <person name="Lokyitsang T."/>
            <person name="Lokyitsang Y."/>
            <person name="Lubonja R."/>
            <person name="Lui A."/>
            <person name="MacDonald P."/>
            <person name="Magnisalis V."/>
            <person name="Maru K."/>
            <person name="Matthews C."/>
            <person name="McCusker W."/>
            <person name="McDonough S."/>
            <person name="Mehta T."/>
            <person name="Meldrim J."/>
            <person name="Meneus L."/>
            <person name="Mihai O."/>
            <person name="Mihalev A."/>
            <person name="Mihova T."/>
            <person name="Mittelman R."/>
            <person name="Mlenga V."/>
            <person name="Montmayeur A."/>
            <person name="Mulrain L."/>
            <person name="Navidi A."/>
            <person name="Naylor J."/>
            <person name="Negash T."/>
            <person name="Nguyen T."/>
            <person name="Nguyen N."/>
            <person name="Nicol R."/>
            <person name="Norbu C."/>
            <person name="Norbu N."/>
            <person name="Novod N."/>
            <person name="O'Neill B."/>
            <person name="Osman S."/>
            <person name="Markiewicz E."/>
            <person name="Oyono O.L."/>
            <person name="Patti C."/>
            <person name="Phunkhang P."/>
            <person name="Pierre F."/>
            <person name="Priest M."/>
            <person name="Raghuraman S."/>
            <person name="Rege F."/>
            <person name="Reyes R."/>
            <person name="Rise C."/>
            <person name="Rogov P."/>
            <person name="Ross K."/>
            <person name="Ryan E."/>
            <person name="Settipalli S."/>
            <person name="Shea T."/>
            <person name="Sherpa N."/>
            <person name="Shi L."/>
            <person name="Shih D."/>
            <person name="Sparrow T."/>
            <person name="Spaulding J."/>
            <person name="Stalker J."/>
            <person name="Stange-Thomann N."/>
            <person name="Stavropoulos S."/>
            <person name="Stone C."/>
            <person name="Strader C."/>
            <person name="Tesfaye S."/>
            <person name="Thomson T."/>
            <person name="Thoulutsang Y."/>
            <person name="Thoulutsang D."/>
            <person name="Topham K."/>
            <person name="Topping I."/>
            <person name="Tsamla T."/>
            <person name="Vassiliev H."/>
            <person name="Vo A."/>
            <person name="Wangchuk T."/>
            <person name="Wangdi T."/>
            <person name="Weiand M."/>
            <person name="Wilkinson J."/>
            <person name="Wilson A."/>
            <person name="Yadav S."/>
            <person name="Young G."/>
            <person name="Yu Q."/>
            <person name="Zembek L."/>
            <person name="Zhong D."/>
            <person name="Zimmer A."/>
            <person name="Zwirko Z."/>
            <person name="Jaffe D.B."/>
            <person name="Alvarez P."/>
            <person name="Brockman W."/>
            <person name="Butler J."/>
            <person name="Chin C."/>
            <person name="Gnerre S."/>
            <person name="Grabherr M."/>
            <person name="Kleber M."/>
            <person name="Mauceli E."/>
            <person name="MacCallum I."/>
        </authorList>
    </citation>
    <scope>NUCLEOTIDE SEQUENCE [LARGE SCALE GENOMIC DNA]</scope>
    <source>
        <strain evidence="4">Tucson 15010-1051.87</strain>
    </source>
</reference>
<feature type="chain" id="PRO_5002817797" evidence="2">
    <location>
        <begin position="19"/>
        <end position="129"/>
    </location>
</feature>
<organism evidence="3 4">
    <name type="scientific">Drosophila virilis</name>
    <name type="common">Fruit fly</name>
    <dbReference type="NCBI Taxonomy" id="7244"/>
    <lineage>
        <taxon>Eukaryota</taxon>
        <taxon>Metazoa</taxon>
        <taxon>Ecdysozoa</taxon>
        <taxon>Arthropoda</taxon>
        <taxon>Hexapoda</taxon>
        <taxon>Insecta</taxon>
        <taxon>Pterygota</taxon>
        <taxon>Neoptera</taxon>
        <taxon>Endopterygota</taxon>
        <taxon>Diptera</taxon>
        <taxon>Brachycera</taxon>
        <taxon>Muscomorpha</taxon>
        <taxon>Ephydroidea</taxon>
        <taxon>Drosophilidae</taxon>
        <taxon>Drosophila</taxon>
    </lineage>
</organism>
<dbReference type="Proteomes" id="UP000008792">
    <property type="component" value="Unassembled WGS sequence"/>
</dbReference>
<dbReference type="OMA" id="VNGFVPY"/>
<evidence type="ECO:0000256" key="1">
    <source>
        <dbReference type="PROSITE-ProRule" id="PRU00497"/>
    </source>
</evidence>
<dbReference type="InterPro" id="IPR050468">
    <property type="entry name" value="Cuticle_Struct_Prot"/>
</dbReference>
<protein>
    <submittedName>
        <fullName evidence="3">Uncharacterized protein</fullName>
    </submittedName>
</protein>
<evidence type="ECO:0000313" key="3">
    <source>
        <dbReference type="EMBL" id="EDW57186.1"/>
    </source>
</evidence>
<dbReference type="GO" id="GO:0062129">
    <property type="term" value="C:chitin-based extracellular matrix"/>
    <property type="evidence" value="ECO:0007669"/>
    <property type="project" value="TreeGrafter"/>
</dbReference>
<dbReference type="STRING" id="7244.B4MFL5"/>
<keyword evidence="2" id="KW-0732">Signal</keyword>
<dbReference type="InterPro" id="IPR000618">
    <property type="entry name" value="Insect_cuticle"/>
</dbReference>
<dbReference type="PANTHER" id="PTHR10380">
    <property type="entry name" value="CUTICLE PROTEIN"/>
    <property type="match status" value="1"/>
</dbReference>
<proteinExistence type="predicted"/>
<dbReference type="EMBL" id="CH940667">
    <property type="protein sequence ID" value="EDW57186.1"/>
    <property type="molecule type" value="Genomic_DNA"/>
</dbReference>
<dbReference type="AlphaFoldDB" id="B4MFL5"/>
<dbReference type="OrthoDB" id="6436213at2759"/>
<dbReference type="PROSITE" id="PS51155">
    <property type="entry name" value="CHIT_BIND_RR_2"/>
    <property type="match status" value="1"/>
</dbReference>
<dbReference type="PhylomeDB" id="B4MFL5"/>
<dbReference type="HOGENOM" id="CLU_065450_6_1_1"/>
<dbReference type="FunCoup" id="B4MFL5">
    <property type="interactions" value="37"/>
</dbReference>
<dbReference type="eggNOG" id="ENOG502T4F0">
    <property type="taxonomic scope" value="Eukaryota"/>
</dbReference>
<evidence type="ECO:0000313" key="4">
    <source>
        <dbReference type="Proteomes" id="UP000008792"/>
    </source>
</evidence>
<feature type="signal peptide" evidence="2">
    <location>
        <begin position="1"/>
        <end position="18"/>
    </location>
</feature>
<name>B4MFL5_DROVI</name>
<dbReference type="GO" id="GO:0008010">
    <property type="term" value="F:structural constituent of chitin-based larval cuticle"/>
    <property type="evidence" value="ECO:0007669"/>
    <property type="project" value="TreeGrafter"/>
</dbReference>
<dbReference type="InParanoid" id="B4MFL5"/>
<evidence type="ECO:0000256" key="2">
    <source>
        <dbReference type="SAM" id="SignalP"/>
    </source>
</evidence>
<keyword evidence="1" id="KW-0193">Cuticle</keyword>
<dbReference type="Pfam" id="PF00379">
    <property type="entry name" value="Chitin_bind_4"/>
    <property type="match status" value="1"/>
</dbReference>
<keyword evidence="4" id="KW-1185">Reference proteome</keyword>
<accession>B4MFL5</accession>
<dbReference type="PANTHER" id="PTHR10380:SF233">
    <property type="entry name" value="CUTICULAR PROTEIN 47EB-RELATED"/>
    <property type="match status" value="1"/>
</dbReference>
<sequence>MFKFLPLLVLGVLASSYALPVAEEKEVVAILKSEVNKNEDGSYQINYEGADGTERKEEASVVDAGTENESLEVKGSYKYINDKGETVEVFYTAGVNGFVPYGTIINPEITSVAEAAKDLPNTQQDDVKS</sequence>